<feature type="region of interest" description="Disordered" evidence="2">
    <location>
        <begin position="703"/>
        <end position="764"/>
    </location>
</feature>
<feature type="domain" description="Kri1-like C-terminal" evidence="3">
    <location>
        <begin position="583"/>
        <end position="677"/>
    </location>
</feature>
<reference evidence="4 5" key="1">
    <citation type="submission" date="2024-01" db="EMBL/GenBank/DDBJ databases">
        <authorList>
            <person name="Allen C."/>
            <person name="Tagirdzhanova G."/>
        </authorList>
    </citation>
    <scope>NUCLEOTIDE SEQUENCE [LARGE SCALE GENOMIC DNA]</scope>
</reference>
<feature type="compositionally biased region" description="Basic residues" evidence="2">
    <location>
        <begin position="497"/>
        <end position="506"/>
    </location>
</feature>
<evidence type="ECO:0000313" key="5">
    <source>
        <dbReference type="Proteomes" id="UP001642405"/>
    </source>
</evidence>
<feature type="compositionally biased region" description="Acidic residues" evidence="2">
    <location>
        <begin position="204"/>
        <end position="214"/>
    </location>
</feature>
<dbReference type="InterPro" id="IPR024626">
    <property type="entry name" value="Kri1-like_C"/>
</dbReference>
<feature type="compositionally biased region" description="Basic and acidic residues" evidence="2">
    <location>
        <begin position="733"/>
        <end position="746"/>
    </location>
</feature>
<gene>
    <name evidence="4" type="primary">kri1</name>
    <name evidence="4" type="ORF">SCUCBS95973_002611</name>
</gene>
<dbReference type="InterPro" id="IPR018034">
    <property type="entry name" value="Kri1"/>
</dbReference>
<feature type="compositionally biased region" description="Acidic residues" evidence="2">
    <location>
        <begin position="477"/>
        <end position="493"/>
    </location>
</feature>
<sequence>MSGFLGKVFGAFTSRKPSFDAKPQNIKIEDNDDGNGAGNNADSDKMPVHGAATASRNPMKRLFEEEDDDEGAGGFGKASSFTINEEFANRYEHNKKREEKQKLEEKYGKAEDYDDDSDSSSDDGTEDEDAYLLTEDLDARMSAALQAIKNKDPRLYDTDAKFFDAAEAEKAGREAAAAAAKDPKQKPIYLQDYHRERYMRGDIGADDDDNDDNEGAAAPPKTYQQEQDAIKKELIDSMNAADDEEGGAKIGHSNDDGDSDIDAFIKPKASTKAAKEAAAANGVHPSRSSRIQVTKLDVESADKDPALFLSNFLASRSWAAEDETEGGPGWKAFGSDDEDEEGQEGAEAFETAFNLRFEDPNKSNEVLKSYSRTVVSERSVRREEKTARQRARDQERAQKEAAKLARREERARLRKLNIEEAQEKLAKIKQAAGVAGRDLAEDEWMGLLDDAWDNNAWEKEMQKHFGDDYYAEKDVGLEDELAAEEDGGPEEDGGSSKKGKKKAPKKPKWDDDIDIKDLIPDFDDDEAPKISLTDDEEGGDDEEEEDNDDEENDGHEAKRRKTGKDHKKERAEAKRDARRERARIEALVDRKMELDDPTAMATGVAGPSNEMAGFRYRETSPQAFGLTARDILLAPSDSALNEFAGLKKLATFRDEERKRKDRKKLGKKARLRQWRRDTFGADFELTGPTFGFEKFVDEEAEAAAAAAAAAAGGHSRKSSKHSKHSKHNKHSKSSKDSKDKGGDADKPKKRKRSRKNKGKGEEVE</sequence>
<feature type="compositionally biased region" description="Acidic residues" evidence="2">
    <location>
        <begin position="335"/>
        <end position="344"/>
    </location>
</feature>
<accession>A0ABP0B8I1</accession>
<dbReference type="EMBL" id="CAWUHB010000010">
    <property type="protein sequence ID" value="CAK7215831.1"/>
    <property type="molecule type" value="Genomic_DNA"/>
</dbReference>
<dbReference type="PANTHER" id="PTHR14490:SF5">
    <property type="entry name" value="PROTEIN KRI1 HOMOLOG"/>
    <property type="match status" value="1"/>
</dbReference>
<name>A0ABP0B8I1_9PEZI</name>
<feature type="region of interest" description="Disordered" evidence="2">
    <location>
        <begin position="476"/>
        <end position="590"/>
    </location>
</feature>
<feature type="compositionally biased region" description="Basic and acidic residues" evidence="2">
    <location>
        <begin position="507"/>
        <end position="519"/>
    </location>
</feature>
<keyword evidence="5" id="KW-1185">Reference proteome</keyword>
<proteinExistence type="inferred from homology"/>
<dbReference type="Pfam" id="PF05178">
    <property type="entry name" value="Kri1"/>
    <property type="match status" value="1"/>
</dbReference>
<comment type="caution">
    <text evidence="4">The sequence shown here is derived from an EMBL/GenBank/DDBJ whole genome shotgun (WGS) entry which is preliminary data.</text>
</comment>
<dbReference type="PANTHER" id="PTHR14490">
    <property type="entry name" value="ZINC FINGER, ZZ TYPE"/>
    <property type="match status" value="1"/>
</dbReference>
<comment type="similarity">
    <text evidence="1">Belongs to the KRI1 family.</text>
</comment>
<feature type="compositionally biased region" description="Low complexity" evidence="2">
    <location>
        <begin position="266"/>
        <end position="280"/>
    </location>
</feature>
<feature type="compositionally biased region" description="Low complexity" evidence="2">
    <location>
        <begin position="703"/>
        <end position="713"/>
    </location>
</feature>
<protein>
    <submittedName>
        <fullName evidence="4">Kinetochore protein Spc24</fullName>
    </submittedName>
</protein>
<feature type="compositionally biased region" description="Basic and acidic residues" evidence="2">
    <location>
        <begin position="566"/>
        <end position="590"/>
    </location>
</feature>
<dbReference type="Proteomes" id="UP001642405">
    <property type="component" value="Unassembled WGS sequence"/>
</dbReference>
<evidence type="ECO:0000256" key="2">
    <source>
        <dbReference type="SAM" id="MobiDB-lite"/>
    </source>
</evidence>
<evidence type="ECO:0000256" key="1">
    <source>
        <dbReference type="ARBA" id="ARBA00007473"/>
    </source>
</evidence>
<feature type="region of interest" description="Disordered" evidence="2">
    <location>
        <begin position="169"/>
        <end position="290"/>
    </location>
</feature>
<evidence type="ECO:0000313" key="4">
    <source>
        <dbReference type="EMBL" id="CAK7215831.1"/>
    </source>
</evidence>
<evidence type="ECO:0000259" key="3">
    <source>
        <dbReference type="Pfam" id="PF12936"/>
    </source>
</evidence>
<feature type="region of interest" description="Disordered" evidence="2">
    <location>
        <begin position="318"/>
        <end position="345"/>
    </location>
</feature>
<feature type="compositionally biased region" description="Basic residues" evidence="2">
    <location>
        <begin position="747"/>
        <end position="757"/>
    </location>
</feature>
<feature type="compositionally biased region" description="Acidic residues" evidence="2">
    <location>
        <begin position="112"/>
        <end position="130"/>
    </location>
</feature>
<feature type="region of interest" description="Disordered" evidence="2">
    <location>
        <begin position="378"/>
        <end position="406"/>
    </location>
</feature>
<feature type="compositionally biased region" description="Basic and acidic residues" evidence="2">
    <location>
        <begin position="87"/>
        <end position="111"/>
    </location>
</feature>
<feature type="compositionally biased region" description="Basic residues" evidence="2">
    <location>
        <begin position="714"/>
        <end position="732"/>
    </location>
</feature>
<dbReference type="Pfam" id="PF12936">
    <property type="entry name" value="Kri1_C"/>
    <property type="match status" value="1"/>
</dbReference>
<feature type="region of interest" description="Disordered" evidence="2">
    <location>
        <begin position="15"/>
        <end position="133"/>
    </location>
</feature>
<feature type="compositionally biased region" description="Acidic residues" evidence="2">
    <location>
        <begin position="533"/>
        <end position="553"/>
    </location>
</feature>
<organism evidence="4 5">
    <name type="scientific">Sporothrix curviconia</name>
    <dbReference type="NCBI Taxonomy" id="1260050"/>
    <lineage>
        <taxon>Eukaryota</taxon>
        <taxon>Fungi</taxon>
        <taxon>Dikarya</taxon>
        <taxon>Ascomycota</taxon>
        <taxon>Pezizomycotina</taxon>
        <taxon>Sordariomycetes</taxon>
        <taxon>Sordariomycetidae</taxon>
        <taxon>Ophiostomatales</taxon>
        <taxon>Ophiostomataceae</taxon>
        <taxon>Sporothrix</taxon>
    </lineage>
</organism>